<dbReference type="InterPro" id="IPR056790">
    <property type="entry name" value="Ribophorin_II_C"/>
</dbReference>
<sequence length="130" mass="15024">MQMDINLKLPAVVASKIKKSERVVYEKAPEISHLFREPEKRPPRIVSTIFVFLSAFPLLIWLLIGINFGNLPASPFILLFHGIFGLYFIFWLQLTMFETLKYLSVIGTITFISGNRLLRILAARRKEKTN</sequence>
<dbReference type="PANTHER" id="PTHR12640">
    <property type="entry name" value="RIBOPHORIN II"/>
    <property type="match status" value="1"/>
</dbReference>
<keyword evidence="5 7" id="KW-1133">Transmembrane helix</keyword>
<gene>
    <name evidence="9" type="ORF">BTMF_LOCUS2816</name>
</gene>
<feature type="domain" description="Ribophorin II C-terminal" evidence="8">
    <location>
        <begin position="35"/>
        <end position="125"/>
    </location>
</feature>
<dbReference type="UniPathway" id="UPA00378"/>
<evidence type="ECO:0000313" key="10">
    <source>
        <dbReference type="Proteomes" id="UP000280834"/>
    </source>
</evidence>
<feature type="transmembrane region" description="Helical" evidence="7">
    <location>
        <begin position="76"/>
        <end position="94"/>
    </location>
</feature>
<dbReference type="GO" id="GO:0008250">
    <property type="term" value="C:oligosaccharyltransferase complex"/>
    <property type="evidence" value="ECO:0007669"/>
    <property type="project" value="InterPro"/>
</dbReference>
<dbReference type="EMBL" id="UZAG01002409">
    <property type="protein sequence ID" value="VDO13405.1"/>
    <property type="molecule type" value="Genomic_DNA"/>
</dbReference>
<keyword evidence="10" id="KW-1185">Reference proteome</keyword>
<evidence type="ECO:0000256" key="7">
    <source>
        <dbReference type="SAM" id="Phobius"/>
    </source>
</evidence>
<keyword evidence="4" id="KW-0256">Endoplasmic reticulum</keyword>
<evidence type="ECO:0000256" key="2">
    <source>
        <dbReference type="ARBA" id="ARBA00022692"/>
    </source>
</evidence>
<keyword evidence="3" id="KW-0732">Signal</keyword>
<dbReference type="GO" id="GO:0006487">
    <property type="term" value="P:protein N-linked glycosylation"/>
    <property type="evidence" value="ECO:0007669"/>
    <property type="project" value="TreeGrafter"/>
</dbReference>
<organism evidence="9 10">
    <name type="scientific">Brugia timori</name>
    <dbReference type="NCBI Taxonomy" id="42155"/>
    <lineage>
        <taxon>Eukaryota</taxon>
        <taxon>Metazoa</taxon>
        <taxon>Ecdysozoa</taxon>
        <taxon>Nematoda</taxon>
        <taxon>Chromadorea</taxon>
        <taxon>Rhabditida</taxon>
        <taxon>Spirurina</taxon>
        <taxon>Spiruromorpha</taxon>
        <taxon>Filarioidea</taxon>
        <taxon>Onchocercidae</taxon>
        <taxon>Brugia</taxon>
    </lineage>
</organism>
<reference evidence="9 10" key="1">
    <citation type="submission" date="2018-11" db="EMBL/GenBank/DDBJ databases">
        <authorList>
            <consortium name="Pathogen Informatics"/>
        </authorList>
    </citation>
    <scope>NUCLEOTIDE SEQUENCE [LARGE SCALE GENOMIC DNA]</scope>
</reference>
<evidence type="ECO:0000256" key="3">
    <source>
        <dbReference type="ARBA" id="ARBA00022729"/>
    </source>
</evidence>
<feature type="transmembrane region" description="Helical" evidence="7">
    <location>
        <begin position="45"/>
        <end position="64"/>
    </location>
</feature>
<name>A0A3P7WIQ5_9BILA</name>
<keyword evidence="6 7" id="KW-0472">Membrane</keyword>
<evidence type="ECO:0000256" key="5">
    <source>
        <dbReference type="ARBA" id="ARBA00022989"/>
    </source>
</evidence>
<evidence type="ECO:0000256" key="4">
    <source>
        <dbReference type="ARBA" id="ARBA00022824"/>
    </source>
</evidence>
<protein>
    <recommendedName>
        <fullName evidence="8">Ribophorin II C-terminal domain-containing protein</fullName>
    </recommendedName>
</protein>
<evidence type="ECO:0000256" key="6">
    <source>
        <dbReference type="ARBA" id="ARBA00023136"/>
    </source>
</evidence>
<proteinExistence type="predicted"/>
<evidence type="ECO:0000313" key="9">
    <source>
        <dbReference type="EMBL" id="VDO13405.1"/>
    </source>
</evidence>
<dbReference type="PANTHER" id="PTHR12640:SF0">
    <property type="entry name" value="DOLICHYL-DIPHOSPHOOLIGOSACCHARIDE--PROTEIN GLYCOSYLTRANSFERASE SUBUNIT 2"/>
    <property type="match status" value="1"/>
</dbReference>
<evidence type="ECO:0000256" key="1">
    <source>
        <dbReference type="ARBA" id="ARBA00004477"/>
    </source>
</evidence>
<dbReference type="AlphaFoldDB" id="A0A3P7WIQ5"/>
<comment type="subcellular location">
    <subcellularLocation>
        <location evidence="1">Endoplasmic reticulum membrane</location>
        <topology evidence="1">Multi-pass membrane protein</topology>
    </subcellularLocation>
</comment>
<dbReference type="InterPro" id="IPR008814">
    <property type="entry name" value="Swp1"/>
</dbReference>
<keyword evidence="2 7" id="KW-0812">Transmembrane</keyword>
<evidence type="ECO:0000259" key="8">
    <source>
        <dbReference type="Pfam" id="PF25147"/>
    </source>
</evidence>
<dbReference type="Pfam" id="PF25147">
    <property type="entry name" value="Ribophorin_II_C"/>
    <property type="match status" value="1"/>
</dbReference>
<dbReference type="Proteomes" id="UP000280834">
    <property type="component" value="Unassembled WGS sequence"/>
</dbReference>
<accession>A0A3P7WIQ5</accession>